<dbReference type="InterPro" id="IPR020472">
    <property type="entry name" value="WD40_PAC1"/>
</dbReference>
<dbReference type="InterPro" id="IPR019775">
    <property type="entry name" value="WD40_repeat_CS"/>
</dbReference>
<sequence>MPEGRDRMFCKWDTYTGDPIGKPLELAASKAGLFNQATESIAFAPNGKRIAASFYKYTGTTWLWDAETGAMMARLLLVDSRAPDVKFSPDSAYIVSGIKDAVRVWDAETGDAIGQPIQGHTMNVLSLAFSLDGKFVASGSADTTVRVWSFEHGRLGGHRVLKGHRDLVKSVVFSPDGHLLASASDDGDICIWDAAQTTTGHTDSIGERPRHTRDVTLVAFSPDGRQVASASLDGTVRVWDAHTGAAVREPLLGLGHDSSGCWPIAIAFLVDDNKINLVSCSTRSDSRGYNNHRGPAINVWDMETTRSKSGERPHHGYWGKDGTYNVYALSPDGKRIALRAKWRKESSIEIVESATGAHIVDIDMSSQANLTSATFSLDGRFIAACFNDLTIRVWETDTGTCVVPPLKVKTSETAVALSPDGKLLAYTSDRWRCVRIWNLQTHIEQSCIEDADIVRSLAFLPDGKHLASASRKTVRVWDAQTGALVLPPLTGHTDIAVRSIAFSPDARHIATCSEDDTIRIWDVTVGASYGPQIVTGSGSPSLIDIWESHGAEFDMTYYGWIIGPNKELFVWVPPEYRTGLLWPCMTAIIGVHPVRLDLRNFAHGSRWAECWRST</sequence>
<gene>
    <name evidence="4" type="ORF">EVJ58_g9743</name>
</gene>
<dbReference type="InterPro" id="IPR001680">
    <property type="entry name" value="WD40_rpt"/>
</dbReference>
<evidence type="ECO:0000256" key="1">
    <source>
        <dbReference type="ARBA" id="ARBA00022574"/>
    </source>
</evidence>
<dbReference type="PROSITE" id="PS00678">
    <property type="entry name" value="WD_REPEATS_1"/>
    <property type="match status" value="3"/>
</dbReference>
<dbReference type="PANTHER" id="PTHR19879:SF9">
    <property type="entry name" value="TRANSCRIPTION INITIATION FACTOR TFIID SUBUNIT 5"/>
    <property type="match status" value="1"/>
</dbReference>
<comment type="caution">
    <text evidence="4">The sequence shown here is derived from an EMBL/GenBank/DDBJ whole genome shotgun (WGS) entry which is preliminary data.</text>
</comment>
<proteinExistence type="predicted"/>
<feature type="repeat" description="WD" evidence="3">
    <location>
        <begin position="117"/>
        <end position="151"/>
    </location>
</feature>
<keyword evidence="2" id="KW-0677">Repeat</keyword>
<dbReference type="SUPFAM" id="SSF50998">
    <property type="entry name" value="Quinoprotein alcohol dehydrogenase-like"/>
    <property type="match status" value="1"/>
</dbReference>
<organism evidence="4 5">
    <name type="scientific">Rhodofomes roseus</name>
    <dbReference type="NCBI Taxonomy" id="34475"/>
    <lineage>
        <taxon>Eukaryota</taxon>
        <taxon>Fungi</taxon>
        <taxon>Dikarya</taxon>
        <taxon>Basidiomycota</taxon>
        <taxon>Agaricomycotina</taxon>
        <taxon>Agaricomycetes</taxon>
        <taxon>Polyporales</taxon>
        <taxon>Rhodofomes</taxon>
    </lineage>
</organism>
<dbReference type="PROSITE" id="PS50082">
    <property type="entry name" value="WD_REPEATS_2"/>
    <property type="match status" value="5"/>
</dbReference>
<dbReference type="STRING" id="34475.A0A4Y9XS39"/>
<evidence type="ECO:0000256" key="2">
    <source>
        <dbReference type="ARBA" id="ARBA00022737"/>
    </source>
</evidence>
<dbReference type="AlphaFoldDB" id="A0A4Y9XS39"/>
<evidence type="ECO:0000313" key="4">
    <source>
        <dbReference type="EMBL" id="TFY52916.1"/>
    </source>
</evidence>
<dbReference type="PROSITE" id="PS50294">
    <property type="entry name" value="WD_REPEATS_REGION"/>
    <property type="match status" value="4"/>
</dbReference>
<reference evidence="4 5" key="1">
    <citation type="submission" date="2019-01" db="EMBL/GenBank/DDBJ databases">
        <title>Genome sequencing of the rare red list fungi Fomitopsis rosea.</title>
        <authorList>
            <person name="Buettner E."/>
            <person name="Kellner H."/>
        </authorList>
    </citation>
    <scope>NUCLEOTIDE SEQUENCE [LARGE SCALE GENOMIC DNA]</scope>
    <source>
        <strain evidence="4 5">DSM 105464</strain>
    </source>
</reference>
<evidence type="ECO:0000256" key="3">
    <source>
        <dbReference type="PROSITE-ProRule" id="PRU00221"/>
    </source>
</evidence>
<feature type="repeat" description="WD" evidence="3">
    <location>
        <begin position="208"/>
        <end position="249"/>
    </location>
</feature>
<dbReference type="PRINTS" id="PR00320">
    <property type="entry name" value="GPROTEINBRPT"/>
</dbReference>
<protein>
    <submittedName>
        <fullName evidence="4">Uncharacterized protein</fullName>
    </submittedName>
</protein>
<feature type="repeat" description="WD" evidence="3">
    <location>
        <begin position="363"/>
        <end position="404"/>
    </location>
</feature>
<keyword evidence="1 3" id="KW-0853">WD repeat</keyword>
<dbReference type="Gene3D" id="2.130.10.10">
    <property type="entry name" value="YVTN repeat-like/Quinoprotein amine dehydrogenase"/>
    <property type="match status" value="3"/>
</dbReference>
<feature type="repeat" description="WD" evidence="3">
    <location>
        <begin position="497"/>
        <end position="523"/>
    </location>
</feature>
<feature type="repeat" description="WD" evidence="3">
    <location>
        <begin position="161"/>
        <end position="202"/>
    </location>
</feature>
<dbReference type="Pfam" id="PF07676">
    <property type="entry name" value="PD40"/>
    <property type="match status" value="1"/>
</dbReference>
<dbReference type="PANTHER" id="PTHR19879">
    <property type="entry name" value="TRANSCRIPTION INITIATION FACTOR TFIID"/>
    <property type="match status" value="1"/>
</dbReference>
<dbReference type="Proteomes" id="UP000298390">
    <property type="component" value="Unassembled WGS sequence"/>
</dbReference>
<dbReference type="InterPro" id="IPR015943">
    <property type="entry name" value="WD40/YVTN_repeat-like_dom_sf"/>
</dbReference>
<name>A0A4Y9XS39_9APHY</name>
<dbReference type="SMART" id="SM00320">
    <property type="entry name" value="WD40"/>
    <property type="match status" value="8"/>
</dbReference>
<accession>A0A4Y9XS39</accession>
<dbReference type="EMBL" id="SEKV01000900">
    <property type="protein sequence ID" value="TFY52916.1"/>
    <property type="molecule type" value="Genomic_DNA"/>
</dbReference>
<dbReference type="InterPro" id="IPR011659">
    <property type="entry name" value="WD40"/>
</dbReference>
<dbReference type="Pfam" id="PF00400">
    <property type="entry name" value="WD40"/>
    <property type="match status" value="6"/>
</dbReference>
<dbReference type="CDD" id="cd00200">
    <property type="entry name" value="WD40"/>
    <property type="match status" value="1"/>
</dbReference>
<evidence type="ECO:0000313" key="5">
    <source>
        <dbReference type="Proteomes" id="UP000298390"/>
    </source>
</evidence>
<dbReference type="InterPro" id="IPR011047">
    <property type="entry name" value="Quinoprotein_ADH-like_sf"/>
</dbReference>